<organism evidence="2 3">
    <name type="scientific">Spirobacillus cienkowskii</name>
    <dbReference type="NCBI Taxonomy" id="495820"/>
    <lineage>
        <taxon>Bacteria</taxon>
        <taxon>Pseudomonadati</taxon>
        <taxon>Bdellovibrionota</taxon>
        <taxon>Oligoflexia</taxon>
        <taxon>Silvanigrellales</taxon>
        <taxon>Spirobacillus</taxon>
    </lineage>
</organism>
<protein>
    <submittedName>
        <fullName evidence="2">GNAT family N-acetyltransferase</fullName>
    </submittedName>
</protein>
<dbReference type="PROSITE" id="PS51186">
    <property type="entry name" value="GNAT"/>
    <property type="match status" value="1"/>
</dbReference>
<reference evidence="2" key="1">
    <citation type="submission" date="2018-04" db="EMBL/GenBank/DDBJ databases">
        <title>Draft genome sequence of the Candidatus Spirobacillus cienkowskii, a pathogen of freshwater Daphnia species, reconstructed from hemolymph metagenomic reads.</title>
        <authorList>
            <person name="Bresciani L."/>
            <person name="Lemos L.N."/>
            <person name="Wale N."/>
            <person name="Lin J.Y."/>
            <person name="Fernandes G.R."/>
            <person name="Duffy M.A."/>
            <person name="Rodrigues J.M."/>
        </authorList>
    </citation>
    <scope>NUCLEOTIDE SEQUENCE [LARGE SCALE GENOMIC DNA]</scope>
    <source>
        <strain evidence="2">Binning01</strain>
    </source>
</reference>
<evidence type="ECO:0000313" key="3">
    <source>
        <dbReference type="Proteomes" id="UP000253934"/>
    </source>
</evidence>
<dbReference type="Gene3D" id="3.40.630.30">
    <property type="match status" value="1"/>
</dbReference>
<gene>
    <name evidence="2" type="ORF">DCC88_03665</name>
</gene>
<accession>A0A369KYA4</accession>
<dbReference type="EMBL" id="QOVW01000037">
    <property type="protein sequence ID" value="RDB36713.1"/>
    <property type="molecule type" value="Genomic_DNA"/>
</dbReference>
<dbReference type="CDD" id="cd04301">
    <property type="entry name" value="NAT_SF"/>
    <property type="match status" value="1"/>
</dbReference>
<comment type="caution">
    <text evidence="2">The sequence shown here is derived from an EMBL/GenBank/DDBJ whole genome shotgun (WGS) entry which is preliminary data.</text>
</comment>
<evidence type="ECO:0000313" key="2">
    <source>
        <dbReference type="EMBL" id="RDB36713.1"/>
    </source>
</evidence>
<dbReference type="Pfam" id="PF00583">
    <property type="entry name" value="Acetyltransf_1"/>
    <property type="match status" value="1"/>
</dbReference>
<dbReference type="AlphaFoldDB" id="A0A369KYA4"/>
<keyword evidence="3" id="KW-1185">Reference proteome</keyword>
<evidence type="ECO:0000259" key="1">
    <source>
        <dbReference type="PROSITE" id="PS51186"/>
    </source>
</evidence>
<feature type="domain" description="N-acetyltransferase" evidence="1">
    <location>
        <begin position="42"/>
        <end position="183"/>
    </location>
</feature>
<dbReference type="InterPro" id="IPR016181">
    <property type="entry name" value="Acyl_CoA_acyltransferase"/>
</dbReference>
<dbReference type="Proteomes" id="UP000253934">
    <property type="component" value="Unassembled WGS sequence"/>
</dbReference>
<sequence length="223" mass="26722">MSYNIVFDKSRKQDVIFEKIFKYGILNKYHVDRVDYNTYWEIYETEFAEQHSSELTFIHEGLLSSKEKELYLEYNHPQISNFLVVKDNNKIIALFRSEQKEENLYYMRHAMVNKNYRRQGIYNDYLTKVIQYAKEMVFSQIVSCFVAANNVIHQAKVKKEFYVSSFEIHPEYGNIIWLTHFLNDDLKKAFYFRSGMVEFSKKLFQNSEGNANNLLNKILKSSQ</sequence>
<dbReference type="SUPFAM" id="SSF55729">
    <property type="entry name" value="Acyl-CoA N-acyltransferases (Nat)"/>
    <property type="match status" value="1"/>
</dbReference>
<name>A0A369KYA4_9BACT</name>
<dbReference type="GO" id="GO:0016747">
    <property type="term" value="F:acyltransferase activity, transferring groups other than amino-acyl groups"/>
    <property type="evidence" value="ECO:0007669"/>
    <property type="project" value="InterPro"/>
</dbReference>
<dbReference type="InterPro" id="IPR000182">
    <property type="entry name" value="GNAT_dom"/>
</dbReference>
<proteinExistence type="predicted"/>